<dbReference type="SUPFAM" id="SSF52540">
    <property type="entry name" value="P-loop containing nucleoside triphosphate hydrolases"/>
    <property type="match status" value="1"/>
</dbReference>
<dbReference type="InParanoid" id="A0A2H3D774"/>
<sequence length="345" mass="38125">MDMAVKVFQMKIHVDTRLAMEQTRLAVEQTRLTGEQTHLGVEKILATLHQGPTPSSSPNLNVLACPTPSQYFTGRESILQKLSQMLSAPVVTLFSTNKNALAAFVHSFDHSSRFTAIFLDVSSVEALKAIAHNIKAIDSAHPPSLLILENADASLELDQYLLYSLHNPILVTSTDQAVSRFASPACDFELPDSVDQWAADGLCRSIEKAFNPLLHIVTLVAKGGTGKTQVVLRFVSENPSRFLHVWFFDATSEATLAADFKKLGNAAGINESVDDVQNFLRRMHKDWLLIFDNADDRNVDLSNYIPQCDHGNVIITSRLTEVHQMASPGSHLNFSDLEKTGSWHC</sequence>
<proteinExistence type="predicted"/>
<evidence type="ECO:0008006" key="3">
    <source>
        <dbReference type="Google" id="ProtNLM"/>
    </source>
</evidence>
<keyword evidence="2" id="KW-1185">Reference proteome</keyword>
<gene>
    <name evidence="1" type="ORF">ARMGADRAFT_476795</name>
</gene>
<dbReference type="InterPro" id="IPR027417">
    <property type="entry name" value="P-loop_NTPase"/>
</dbReference>
<dbReference type="OrthoDB" id="4487085at2759"/>
<dbReference type="STRING" id="47427.A0A2H3D774"/>
<name>A0A2H3D774_ARMGA</name>
<evidence type="ECO:0000313" key="1">
    <source>
        <dbReference type="EMBL" id="PBK86678.1"/>
    </source>
</evidence>
<dbReference type="EMBL" id="KZ293682">
    <property type="protein sequence ID" value="PBK86678.1"/>
    <property type="molecule type" value="Genomic_DNA"/>
</dbReference>
<dbReference type="AlphaFoldDB" id="A0A2H3D774"/>
<organism evidence="1 2">
    <name type="scientific">Armillaria gallica</name>
    <name type="common">Bulbous honey fungus</name>
    <name type="synonym">Armillaria bulbosa</name>
    <dbReference type="NCBI Taxonomy" id="47427"/>
    <lineage>
        <taxon>Eukaryota</taxon>
        <taxon>Fungi</taxon>
        <taxon>Dikarya</taxon>
        <taxon>Basidiomycota</taxon>
        <taxon>Agaricomycotina</taxon>
        <taxon>Agaricomycetes</taxon>
        <taxon>Agaricomycetidae</taxon>
        <taxon>Agaricales</taxon>
        <taxon>Marasmiineae</taxon>
        <taxon>Physalacriaceae</taxon>
        <taxon>Armillaria</taxon>
    </lineage>
</organism>
<dbReference type="Proteomes" id="UP000217790">
    <property type="component" value="Unassembled WGS sequence"/>
</dbReference>
<dbReference type="PANTHER" id="PTHR35205:SF1">
    <property type="entry name" value="ZU5 DOMAIN-CONTAINING PROTEIN"/>
    <property type="match status" value="1"/>
</dbReference>
<protein>
    <recommendedName>
        <fullName evidence="3">NB-ARC domain-containing protein</fullName>
    </recommendedName>
</protein>
<dbReference type="Gene3D" id="3.40.50.300">
    <property type="entry name" value="P-loop containing nucleotide triphosphate hydrolases"/>
    <property type="match status" value="1"/>
</dbReference>
<dbReference type="PANTHER" id="PTHR35205">
    <property type="entry name" value="NB-ARC AND TPR DOMAIN PROTEIN"/>
    <property type="match status" value="1"/>
</dbReference>
<evidence type="ECO:0000313" key="2">
    <source>
        <dbReference type="Proteomes" id="UP000217790"/>
    </source>
</evidence>
<reference evidence="2" key="1">
    <citation type="journal article" date="2017" name="Nat. Ecol. Evol.">
        <title>Genome expansion and lineage-specific genetic innovations in the forest pathogenic fungi Armillaria.</title>
        <authorList>
            <person name="Sipos G."/>
            <person name="Prasanna A.N."/>
            <person name="Walter M.C."/>
            <person name="O'Connor E."/>
            <person name="Balint B."/>
            <person name="Krizsan K."/>
            <person name="Kiss B."/>
            <person name="Hess J."/>
            <person name="Varga T."/>
            <person name="Slot J."/>
            <person name="Riley R."/>
            <person name="Boka B."/>
            <person name="Rigling D."/>
            <person name="Barry K."/>
            <person name="Lee J."/>
            <person name="Mihaltcheva S."/>
            <person name="LaButti K."/>
            <person name="Lipzen A."/>
            <person name="Waldron R."/>
            <person name="Moloney N.M."/>
            <person name="Sperisen C."/>
            <person name="Kredics L."/>
            <person name="Vagvoelgyi C."/>
            <person name="Patrignani A."/>
            <person name="Fitzpatrick D."/>
            <person name="Nagy I."/>
            <person name="Doyle S."/>
            <person name="Anderson J.B."/>
            <person name="Grigoriev I.V."/>
            <person name="Gueldener U."/>
            <person name="Muensterkoetter M."/>
            <person name="Nagy L.G."/>
        </authorList>
    </citation>
    <scope>NUCLEOTIDE SEQUENCE [LARGE SCALE GENOMIC DNA]</scope>
    <source>
        <strain evidence="2">Ar21-2</strain>
    </source>
</reference>
<accession>A0A2H3D774</accession>